<keyword evidence="3" id="KW-1185">Reference proteome</keyword>
<proteinExistence type="predicted"/>
<protein>
    <submittedName>
        <fullName evidence="2">Arc family DNA-binding protein</fullName>
    </submittedName>
</protein>
<dbReference type="GO" id="GO:0003677">
    <property type="term" value="F:DNA binding"/>
    <property type="evidence" value="ECO:0007669"/>
    <property type="project" value="UniProtKB-KW"/>
</dbReference>
<dbReference type="AlphaFoldDB" id="A0A7S7AZJ0"/>
<dbReference type="GO" id="GO:0006355">
    <property type="term" value="P:regulation of DNA-templated transcription"/>
    <property type="evidence" value="ECO:0007669"/>
    <property type="project" value="InterPro"/>
</dbReference>
<dbReference type="Pfam" id="PF03869">
    <property type="entry name" value="Arc"/>
    <property type="match status" value="1"/>
</dbReference>
<geneLocation type="plasmid" evidence="2 3">
    <name>p2</name>
</geneLocation>
<dbReference type="Proteomes" id="UP000516404">
    <property type="component" value="Plasmid p2"/>
</dbReference>
<dbReference type="InterPro" id="IPR010985">
    <property type="entry name" value="Ribbon_hlx_hlx"/>
</dbReference>
<dbReference type="RefSeq" id="WP_193836794.1">
    <property type="nucleotide sequence ID" value="NZ_CP062961.1"/>
</dbReference>
<dbReference type="InterPro" id="IPR005569">
    <property type="entry name" value="Arc_DNA-bd_dom"/>
</dbReference>
<dbReference type="SUPFAM" id="SSF47598">
    <property type="entry name" value="Ribbon-helix-helix"/>
    <property type="match status" value="1"/>
</dbReference>
<dbReference type="EMBL" id="CP062961">
    <property type="protein sequence ID" value="QOW64765.1"/>
    <property type="molecule type" value="Genomic_DNA"/>
</dbReference>
<accession>A0A7S7AZJ0</accession>
<gene>
    <name evidence="2" type="ORF">IDM49_11795</name>
</gene>
<name>A0A7S7AZJ0_9MICC</name>
<dbReference type="KEGG" id="rter:IDM49_11795"/>
<organism evidence="2 3">
    <name type="scientific">Rothia terrae</name>
    <dbReference type="NCBI Taxonomy" id="396015"/>
    <lineage>
        <taxon>Bacteria</taxon>
        <taxon>Bacillati</taxon>
        <taxon>Actinomycetota</taxon>
        <taxon>Actinomycetes</taxon>
        <taxon>Micrococcales</taxon>
        <taxon>Micrococcaceae</taxon>
        <taxon>Rothia</taxon>
    </lineage>
</organism>
<sequence>MQTRSKRLANNQELRFLTVRMPEEVKESLRDAAKERNVSVANLLTAIVAKDLEIEGYELPEPNKDF</sequence>
<reference evidence="2 3" key="1">
    <citation type="submission" date="2020-09" db="EMBL/GenBank/DDBJ databases">
        <title>Investigation of environmental microbes.</title>
        <authorList>
            <person name="Ou Y."/>
            <person name="Kang Q."/>
        </authorList>
    </citation>
    <scope>NUCLEOTIDE SEQUENCE [LARGE SCALE GENOMIC DNA]</scope>
    <source>
        <strain evidence="2 3">KJZ-14</strain>
        <plasmid evidence="2 3">p2</plasmid>
    </source>
</reference>
<keyword evidence="2" id="KW-0614">Plasmid</keyword>
<evidence type="ECO:0000313" key="3">
    <source>
        <dbReference type="Proteomes" id="UP000516404"/>
    </source>
</evidence>
<dbReference type="GeneID" id="96624917"/>
<evidence type="ECO:0000259" key="1">
    <source>
        <dbReference type="Pfam" id="PF03869"/>
    </source>
</evidence>
<evidence type="ECO:0000313" key="2">
    <source>
        <dbReference type="EMBL" id="QOW64765.1"/>
    </source>
</evidence>
<keyword evidence="2" id="KW-0238">DNA-binding</keyword>
<feature type="domain" description="Arc-like DNA binding" evidence="1">
    <location>
        <begin position="18"/>
        <end position="56"/>
    </location>
</feature>